<gene>
    <name evidence="3" type="ORF">N0V84_006183</name>
</gene>
<protein>
    <recommendedName>
        <fullName evidence="2">DUF5672 domain-containing protein</fullName>
    </recommendedName>
</protein>
<dbReference type="EMBL" id="JAPEUR010000118">
    <property type="protein sequence ID" value="KAJ4319802.1"/>
    <property type="molecule type" value="Genomic_DNA"/>
</dbReference>
<dbReference type="AlphaFoldDB" id="A0A9W8WCE1"/>
<evidence type="ECO:0000313" key="3">
    <source>
        <dbReference type="EMBL" id="KAJ4319802.1"/>
    </source>
</evidence>
<proteinExistence type="predicted"/>
<evidence type="ECO:0000256" key="1">
    <source>
        <dbReference type="SAM" id="Phobius"/>
    </source>
</evidence>
<evidence type="ECO:0000313" key="4">
    <source>
        <dbReference type="Proteomes" id="UP001140502"/>
    </source>
</evidence>
<keyword evidence="1" id="KW-1133">Transmembrane helix</keyword>
<keyword evidence="1" id="KW-0472">Membrane</keyword>
<accession>A0A9W8WCE1</accession>
<keyword evidence="4" id="KW-1185">Reference proteome</keyword>
<feature type="transmembrane region" description="Helical" evidence="1">
    <location>
        <begin position="33"/>
        <end position="52"/>
    </location>
</feature>
<dbReference type="Proteomes" id="UP001140502">
    <property type="component" value="Unassembled WGS sequence"/>
</dbReference>
<sequence>MAGPQVDLSQWADLPIIATKSIKSRLPTTISRSTILIVVSLISTWIFATVLVPQVKPTITSQIDDARQRLPSVSIDWAPNDDPRKNYNTSKVALIIEPEPLPLLVPLILHMIAVVPPDWRFVFIGSKKSVYTVGREYGIQLQQGLGKIDLMRLPSPWSIKTEEDLNRLYTDSRFYSEFLPGVEWLLTFNAESILCANAQSSLNDWLDYTWAGAARADVKAFAGYGKLSLRRVSAIQQVLGFQKRYNDTDQEDIWFGKRLYILPNAKLANLTNEVFSVQNNVTERPMGYHALGRGRGLDKEIWGNVETRKAALEYCPEMHMILDMKLEKERCPPDTQG</sequence>
<name>A0A9W8WCE1_9HYPO</name>
<dbReference type="InterPro" id="IPR043729">
    <property type="entry name" value="DUF5672"/>
</dbReference>
<dbReference type="Pfam" id="PF18922">
    <property type="entry name" value="DUF5672"/>
    <property type="match status" value="1"/>
</dbReference>
<comment type="caution">
    <text evidence="3">The sequence shown here is derived from an EMBL/GenBank/DDBJ whole genome shotgun (WGS) entry which is preliminary data.</text>
</comment>
<reference evidence="3" key="1">
    <citation type="submission" date="2022-10" db="EMBL/GenBank/DDBJ databases">
        <title>Tapping the CABI collections for fungal endophytes: first genome assemblies for Collariella, Neodidymelliopsis, Ascochyta clinopodiicola, Didymella pomorum, Didymosphaeria variabile, Neocosmospora piperis and Neocucurbitaria cava.</title>
        <authorList>
            <person name="Hill R."/>
        </authorList>
    </citation>
    <scope>NUCLEOTIDE SEQUENCE</scope>
    <source>
        <strain evidence="3">IMI 366586</strain>
    </source>
</reference>
<organism evidence="3 4">
    <name type="scientific">Fusarium piperis</name>
    <dbReference type="NCBI Taxonomy" id="1435070"/>
    <lineage>
        <taxon>Eukaryota</taxon>
        <taxon>Fungi</taxon>
        <taxon>Dikarya</taxon>
        <taxon>Ascomycota</taxon>
        <taxon>Pezizomycotina</taxon>
        <taxon>Sordariomycetes</taxon>
        <taxon>Hypocreomycetidae</taxon>
        <taxon>Hypocreales</taxon>
        <taxon>Nectriaceae</taxon>
        <taxon>Fusarium</taxon>
        <taxon>Fusarium solani species complex</taxon>
    </lineage>
</organism>
<dbReference type="OrthoDB" id="10025998at2759"/>
<keyword evidence="1" id="KW-0812">Transmembrane</keyword>
<feature type="domain" description="DUF5672" evidence="2">
    <location>
        <begin position="148"/>
        <end position="289"/>
    </location>
</feature>
<evidence type="ECO:0000259" key="2">
    <source>
        <dbReference type="Pfam" id="PF18922"/>
    </source>
</evidence>